<dbReference type="EMBL" id="CAJOAY010027221">
    <property type="protein sequence ID" value="CAF4397000.1"/>
    <property type="molecule type" value="Genomic_DNA"/>
</dbReference>
<accession>A0A820P0P7</accession>
<sequence>PDTFVLPVEILVLKDGSLLFSEDGNDRIYQVQYNKNSTTMNKK</sequence>
<reference evidence="1" key="1">
    <citation type="submission" date="2021-02" db="EMBL/GenBank/DDBJ databases">
        <authorList>
            <person name="Nowell W R."/>
        </authorList>
    </citation>
    <scope>NUCLEOTIDE SEQUENCE</scope>
</reference>
<evidence type="ECO:0000313" key="2">
    <source>
        <dbReference type="Proteomes" id="UP000663881"/>
    </source>
</evidence>
<comment type="caution">
    <text evidence="1">The sequence shown here is derived from an EMBL/GenBank/DDBJ whole genome shotgun (WGS) entry which is preliminary data.</text>
</comment>
<dbReference type="AlphaFoldDB" id="A0A820P0P7"/>
<gene>
    <name evidence="1" type="ORF">OKA104_LOCUS51186</name>
</gene>
<name>A0A820P0P7_9BILA</name>
<protein>
    <submittedName>
        <fullName evidence="1">Uncharacterized protein</fullName>
    </submittedName>
</protein>
<proteinExistence type="predicted"/>
<evidence type="ECO:0000313" key="1">
    <source>
        <dbReference type="EMBL" id="CAF4397000.1"/>
    </source>
</evidence>
<dbReference type="Proteomes" id="UP000663881">
    <property type="component" value="Unassembled WGS sequence"/>
</dbReference>
<feature type="non-terminal residue" evidence="1">
    <location>
        <position position="1"/>
    </location>
</feature>
<organism evidence="1 2">
    <name type="scientific">Adineta steineri</name>
    <dbReference type="NCBI Taxonomy" id="433720"/>
    <lineage>
        <taxon>Eukaryota</taxon>
        <taxon>Metazoa</taxon>
        <taxon>Spiralia</taxon>
        <taxon>Gnathifera</taxon>
        <taxon>Rotifera</taxon>
        <taxon>Eurotatoria</taxon>
        <taxon>Bdelloidea</taxon>
        <taxon>Adinetida</taxon>
        <taxon>Adinetidae</taxon>
        <taxon>Adineta</taxon>
    </lineage>
</organism>